<protein>
    <submittedName>
        <fullName evidence="1">Uncharacterized protein</fullName>
    </submittedName>
</protein>
<dbReference type="Proteomes" id="UP000289738">
    <property type="component" value="Chromosome B08"/>
</dbReference>
<evidence type="ECO:0000313" key="2">
    <source>
        <dbReference type="Proteomes" id="UP000289738"/>
    </source>
</evidence>
<reference evidence="1 2" key="1">
    <citation type="submission" date="2019-01" db="EMBL/GenBank/DDBJ databases">
        <title>Sequencing of cultivated peanut Arachis hypogaea provides insights into genome evolution and oil improvement.</title>
        <authorList>
            <person name="Chen X."/>
        </authorList>
    </citation>
    <scope>NUCLEOTIDE SEQUENCE [LARGE SCALE GENOMIC DNA]</scope>
    <source>
        <strain evidence="2">cv. Fuhuasheng</strain>
        <tissue evidence="1">Leaves</tissue>
    </source>
</reference>
<sequence>MYQTRAQVSVIKLYVEFEELVEVDLPEPNIDRTEPTIFYTKCSPCTKTIISQDYAKLNSNIIAEVIKPLVETGPSLKVTYVIVEVQSKFNYTISYRKIWLSKQKMIAKIFCG</sequence>
<organism evidence="1 2">
    <name type="scientific">Arachis hypogaea</name>
    <name type="common">Peanut</name>
    <dbReference type="NCBI Taxonomy" id="3818"/>
    <lineage>
        <taxon>Eukaryota</taxon>
        <taxon>Viridiplantae</taxon>
        <taxon>Streptophyta</taxon>
        <taxon>Embryophyta</taxon>
        <taxon>Tracheophyta</taxon>
        <taxon>Spermatophyta</taxon>
        <taxon>Magnoliopsida</taxon>
        <taxon>eudicotyledons</taxon>
        <taxon>Gunneridae</taxon>
        <taxon>Pentapetalae</taxon>
        <taxon>rosids</taxon>
        <taxon>fabids</taxon>
        <taxon>Fabales</taxon>
        <taxon>Fabaceae</taxon>
        <taxon>Papilionoideae</taxon>
        <taxon>50 kb inversion clade</taxon>
        <taxon>dalbergioids sensu lato</taxon>
        <taxon>Dalbergieae</taxon>
        <taxon>Pterocarpus clade</taxon>
        <taxon>Arachis</taxon>
    </lineage>
</organism>
<gene>
    <name evidence="1" type="ORF">Ahy_B08g089241</name>
</gene>
<dbReference type="AlphaFoldDB" id="A0A444XXP1"/>
<name>A0A444XXP1_ARAHY</name>
<accession>A0A444XXP1</accession>
<keyword evidence="2" id="KW-1185">Reference proteome</keyword>
<comment type="caution">
    <text evidence="1">The sequence shown here is derived from an EMBL/GenBank/DDBJ whole genome shotgun (WGS) entry which is preliminary data.</text>
</comment>
<proteinExistence type="predicted"/>
<evidence type="ECO:0000313" key="1">
    <source>
        <dbReference type="EMBL" id="RYQ94346.1"/>
    </source>
</evidence>
<dbReference type="EMBL" id="SDMP01000018">
    <property type="protein sequence ID" value="RYQ94346.1"/>
    <property type="molecule type" value="Genomic_DNA"/>
</dbReference>